<name>A0A2K9E4Q3_9FIRM</name>
<dbReference type="EMBL" id="CP025197">
    <property type="protein sequence ID" value="AUG56446.1"/>
    <property type="molecule type" value="Genomic_DNA"/>
</dbReference>
<dbReference type="Proteomes" id="UP000233534">
    <property type="component" value="Chromosome"/>
</dbReference>
<gene>
    <name evidence="1" type="ORF">HVS_02455</name>
</gene>
<dbReference type="KEGG" id="hsc:HVS_02455"/>
<protein>
    <submittedName>
        <fullName evidence="1">Uncharacterized protein</fullName>
    </submittedName>
</protein>
<reference evidence="1 2" key="1">
    <citation type="submission" date="2017-12" db="EMBL/GenBank/DDBJ databases">
        <title>Complete genome sequence of Herbivorax saccincola GGR1, a novel Cellulosome-producing hydrolytic bacterium in a thermophilic biogas plant, established by Illumina and Nanopore MinION sequencing.</title>
        <authorList>
            <person name="Pechtl A."/>
            <person name="Ruckert C."/>
            <person name="Koeck D.E."/>
            <person name="Maus I."/>
            <person name="Winkler A."/>
            <person name="Kalinowski J."/>
            <person name="Puhler A."/>
            <person name="Schwarz W.W."/>
            <person name="Zverlov V.V."/>
            <person name="Schluter A."/>
            <person name="Liebl W."/>
        </authorList>
    </citation>
    <scope>NUCLEOTIDE SEQUENCE [LARGE SCALE GENOMIC DNA]</scope>
    <source>
        <strain evidence="2">SR1</strain>
    </source>
</reference>
<keyword evidence="2" id="KW-1185">Reference proteome</keyword>
<evidence type="ECO:0000313" key="2">
    <source>
        <dbReference type="Proteomes" id="UP000233534"/>
    </source>
</evidence>
<proteinExistence type="predicted"/>
<sequence>MSLLMYNTSIVMLDAPKNANPRKEDTDEC</sequence>
<organism evidence="1 2">
    <name type="scientific">Acetivibrio saccincola</name>
    <dbReference type="NCBI Taxonomy" id="1677857"/>
    <lineage>
        <taxon>Bacteria</taxon>
        <taxon>Bacillati</taxon>
        <taxon>Bacillota</taxon>
        <taxon>Clostridia</taxon>
        <taxon>Eubacteriales</taxon>
        <taxon>Oscillospiraceae</taxon>
        <taxon>Acetivibrio</taxon>
    </lineage>
</organism>
<evidence type="ECO:0000313" key="1">
    <source>
        <dbReference type="EMBL" id="AUG56446.1"/>
    </source>
</evidence>
<dbReference type="AlphaFoldDB" id="A0A2K9E4Q3"/>
<accession>A0A2K9E4Q3</accession>